<organism evidence="1 2">
    <name type="scientific">Carnegiea gigantea</name>
    <dbReference type="NCBI Taxonomy" id="171969"/>
    <lineage>
        <taxon>Eukaryota</taxon>
        <taxon>Viridiplantae</taxon>
        <taxon>Streptophyta</taxon>
        <taxon>Embryophyta</taxon>
        <taxon>Tracheophyta</taxon>
        <taxon>Spermatophyta</taxon>
        <taxon>Magnoliopsida</taxon>
        <taxon>eudicotyledons</taxon>
        <taxon>Gunneridae</taxon>
        <taxon>Pentapetalae</taxon>
        <taxon>Caryophyllales</taxon>
        <taxon>Cactineae</taxon>
        <taxon>Cactaceae</taxon>
        <taxon>Cactoideae</taxon>
        <taxon>Echinocereeae</taxon>
        <taxon>Carnegiea</taxon>
    </lineage>
</organism>
<dbReference type="Proteomes" id="UP001153076">
    <property type="component" value="Unassembled WGS sequence"/>
</dbReference>
<gene>
    <name evidence="1" type="ORF">Cgig2_023121</name>
</gene>
<dbReference type="EMBL" id="JAKOGI010000864">
    <property type="protein sequence ID" value="KAJ8429732.1"/>
    <property type="molecule type" value="Genomic_DNA"/>
</dbReference>
<name>A0A9Q1Q4Y8_9CARY</name>
<proteinExistence type="predicted"/>
<evidence type="ECO:0000313" key="2">
    <source>
        <dbReference type="Proteomes" id="UP001153076"/>
    </source>
</evidence>
<sequence length="151" mass="17947">MHLKERDVEELYEFEAQGKAHRLWVEIALVAAADSHLKNSILDVWSIIMKKKKLSRQTCIRVDFSSPHMSIHTCWRMFNATLNLIKTQHYTSFHWTFTRFVFFPILRSEHFFFVVFQFADKTGNIIDNLMLPEKPITRYGNCDTLLVRTYS</sequence>
<evidence type="ECO:0000313" key="1">
    <source>
        <dbReference type="EMBL" id="KAJ8429732.1"/>
    </source>
</evidence>
<keyword evidence="2" id="KW-1185">Reference proteome</keyword>
<protein>
    <submittedName>
        <fullName evidence="1">Uncharacterized protein</fullName>
    </submittedName>
</protein>
<comment type="caution">
    <text evidence="1">The sequence shown here is derived from an EMBL/GenBank/DDBJ whole genome shotgun (WGS) entry which is preliminary data.</text>
</comment>
<accession>A0A9Q1Q4Y8</accession>
<dbReference type="AlphaFoldDB" id="A0A9Q1Q4Y8"/>
<reference evidence="1" key="1">
    <citation type="submission" date="2022-04" db="EMBL/GenBank/DDBJ databases">
        <title>Carnegiea gigantea Genome sequencing and assembly v2.</title>
        <authorList>
            <person name="Copetti D."/>
            <person name="Sanderson M.J."/>
            <person name="Burquez A."/>
            <person name="Wojciechowski M.F."/>
        </authorList>
    </citation>
    <scope>NUCLEOTIDE SEQUENCE</scope>
    <source>
        <strain evidence="1">SGP5-SGP5p</strain>
        <tissue evidence="1">Aerial part</tissue>
    </source>
</reference>